<keyword evidence="7" id="KW-1185">Reference proteome</keyword>
<accession>A0A9P6MKE2</accession>
<dbReference type="InterPro" id="IPR002364">
    <property type="entry name" value="Quin_OxRdtase/zeta-crystal_CS"/>
</dbReference>
<dbReference type="InterPro" id="IPR047618">
    <property type="entry name" value="QOR-like"/>
</dbReference>
<evidence type="ECO:0000256" key="3">
    <source>
        <dbReference type="ARBA" id="ARBA00043088"/>
    </source>
</evidence>
<sequence length="329" mass="35601">MSSAPAIHAVQITSHGDSSILTYVTVPKPTPKPDQVLVKIAYSGVNFIDTYQRSGLYPQSLPFILGREGSGEIVELGSDVKGDFNVGDRVAFVGPGSYAEYDAVSTHSVVKLPDNITLEKGAALLLQGLTAWTLVRQAYKVEKGDWVLVHAAAGGVGLLVCQMCKHLGANVIGTTSTDAKAQLAKENGADYVVDYSNGYDALIEKVNELTEKKGVHVVFDSVGAATFDASLKVVRRLGTVISFGNSSGAVPPVNIMRLAEKNIRLMRTTLFQYITTREEFNALSSELLRLVADNKVHFAIHKVYPIQDVKQAHDDLESRKTTGKLLLKL</sequence>
<dbReference type="InterPro" id="IPR013154">
    <property type="entry name" value="ADH-like_N"/>
</dbReference>
<dbReference type="InterPro" id="IPR036291">
    <property type="entry name" value="NAD(P)-bd_dom_sf"/>
</dbReference>
<dbReference type="Proteomes" id="UP000749646">
    <property type="component" value="Unassembled WGS sequence"/>
</dbReference>
<dbReference type="GO" id="GO:0070402">
    <property type="term" value="F:NADPH binding"/>
    <property type="evidence" value="ECO:0007669"/>
    <property type="project" value="TreeGrafter"/>
</dbReference>
<dbReference type="Pfam" id="PF08240">
    <property type="entry name" value="ADH_N"/>
    <property type="match status" value="1"/>
</dbReference>
<dbReference type="Gene3D" id="3.90.180.10">
    <property type="entry name" value="Medium-chain alcohol dehydrogenases, catalytic domain"/>
    <property type="match status" value="1"/>
</dbReference>
<dbReference type="InterPro" id="IPR020843">
    <property type="entry name" value="ER"/>
</dbReference>
<name>A0A9P6MKE2_9FUNG</name>
<dbReference type="FunFam" id="3.40.50.720:FF:000053">
    <property type="entry name" value="Quinone oxidoreductase 1"/>
    <property type="match status" value="1"/>
</dbReference>
<dbReference type="PANTHER" id="PTHR48106:SF13">
    <property type="entry name" value="QUINONE OXIDOREDUCTASE-RELATED"/>
    <property type="match status" value="1"/>
</dbReference>
<dbReference type="InterPro" id="IPR011032">
    <property type="entry name" value="GroES-like_sf"/>
</dbReference>
<evidence type="ECO:0000256" key="1">
    <source>
        <dbReference type="ARBA" id="ARBA00022857"/>
    </source>
</evidence>
<dbReference type="PROSITE" id="PS01162">
    <property type="entry name" value="QOR_ZETA_CRYSTAL"/>
    <property type="match status" value="1"/>
</dbReference>
<dbReference type="OrthoDB" id="48317at2759"/>
<reference evidence="6" key="1">
    <citation type="journal article" date="2020" name="Fungal Divers.">
        <title>Resolving the Mortierellaceae phylogeny through synthesis of multi-gene phylogenetics and phylogenomics.</title>
        <authorList>
            <person name="Vandepol N."/>
            <person name="Liber J."/>
            <person name="Desiro A."/>
            <person name="Na H."/>
            <person name="Kennedy M."/>
            <person name="Barry K."/>
            <person name="Grigoriev I.V."/>
            <person name="Miller A.N."/>
            <person name="O'Donnell K."/>
            <person name="Stajich J.E."/>
            <person name="Bonito G."/>
        </authorList>
    </citation>
    <scope>NUCLEOTIDE SEQUENCE</scope>
    <source>
        <strain evidence="6">MES-2147</strain>
    </source>
</reference>
<dbReference type="GO" id="GO:0003960">
    <property type="term" value="F:quinone reductase (NADPH) activity"/>
    <property type="evidence" value="ECO:0007669"/>
    <property type="project" value="InterPro"/>
</dbReference>
<comment type="caution">
    <text evidence="6">The sequence shown here is derived from an EMBL/GenBank/DDBJ whole genome shotgun (WGS) entry which is preliminary data.</text>
</comment>
<dbReference type="SUPFAM" id="SSF50129">
    <property type="entry name" value="GroES-like"/>
    <property type="match status" value="1"/>
</dbReference>
<evidence type="ECO:0000259" key="5">
    <source>
        <dbReference type="SMART" id="SM00829"/>
    </source>
</evidence>
<evidence type="ECO:0000313" key="6">
    <source>
        <dbReference type="EMBL" id="KAG0006106.1"/>
    </source>
</evidence>
<dbReference type="InterPro" id="IPR013149">
    <property type="entry name" value="ADH-like_C"/>
</dbReference>
<dbReference type="SUPFAM" id="SSF51735">
    <property type="entry name" value="NAD(P)-binding Rossmann-fold domains"/>
    <property type="match status" value="1"/>
</dbReference>
<protein>
    <recommendedName>
        <fullName evidence="4">Probable quinone oxidoreductase</fullName>
    </recommendedName>
    <alternativeName>
        <fullName evidence="3">NADPH:quinone reductase</fullName>
    </alternativeName>
</protein>
<proteinExistence type="predicted"/>
<evidence type="ECO:0000256" key="2">
    <source>
        <dbReference type="ARBA" id="ARBA00023002"/>
    </source>
</evidence>
<dbReference type="GO" id="GO:0035925">
    <property type="term" value="F:mRNA 3'-UTR AU-rich region binding"/>
    <property type="evidence" value="ECO:0007669"/>
    <property type="project" value="TreeGrafter"/>
</dbReference>
<evidence type="ECO:0000256" key="4">
    <source>
        <dbReference type="ARBA" id="ARBA00070796"/>
    </source>
</evidence>
<dbReference type="PANTHER" id="PTHR48106">
    <property type="entry name" value="QUINONE OXIDOREDUCTASE PIG3-RELATED"/>
    <property type="match status" value="1"/>
</dbReference>
<dbReference type="GO" id="GO:0005829">
    <property type="term" value="C:cytosol"/>
    <property type="evidence" value="ECO:0007669"/>
    <property type="project" value="TreeGrafter"/>
</dbReference>
<dbReference type="EMBL" id="JAAAHW010000144">
    <property type="protein sequence ID" value="KAG0006106.1"/>
    <property type="molecule type" value="Genomic_DNA"/>
</dbReference>
<dbReference type="AlphaFoldDB" id="A0A9P6MKE2"/>
<keyword evidence="2" id="KW-0560">Oxidoreductase</keyword>
<dbReference type="SMART" id="SM00829">
    <property type="entry name" value="PKS_ER"/>
    <property type="match status" value="1"/>
</dbReference>
<dbReference type="CDD" id="cd05286">
    <property type="entry name" value="QOR2"/>
    <property type="match status" value="1"/>
</dbReference>
<feature type="domain" description="Enoyl reductase (ER)" evidence="5">
    <location>
        <begin position="16"/>
        <end position="327"/>
    </location>
</feature>
<evidence type="ECO:0000313" key="7">
    <source>
        <dbReference type="Proteomes" id="UP000749646"/>
    </source>
</evidence>
<keyword evidence="1" id="KW-0521">NADP</keyword>
<dbReference type="Pfam" id="PF00107">
    <property type="entry name" value="ADH_zinc_N"/>
    <property type="match status" value="1"/>
</dbReference>
<gene>
    <name evidence="6" type="primary">ZTA1</name>
    <name evidence="6" type="ORF">BGZ65_009320</name>
</gene>
<dbReference type="GO" id="GO:0008270">
    <property type="term" value="F:zinc ion binding"/>
    <property type="evidence" value="ECO:0007669"/>
    <property type="project" value="InterPro"/>
</dbReference>
<dbReference type="Gene3D" id="3.40.50.720">
    <property type="entry name" value="NAD(P)-binding Rossmann-like Domain"/>
    <property type="match status" value="1"/>
</dbReference>
<organism evidence="6 7">
    <name type="scientific">Modicella reniformis</name>
    <dbReference type="NCBI Taxonomy" id="1440133"/>
    <lineage>
        <taxon>Eukaryota</taxon>
        <taxon>Fungi</taxon>
        <taxon>Fungi incertae sedis</taxon>
        <taxon>Mucoromycota</taxon>
        <taxon>Mortierellomycotina</taxon>
        <taxon>Mortierellomycetes</taxon>
        <taxon>Mortierellales</taxon>
        <taxon>Mortierellaceae</taxon>
        <taxon>Modicella</taxon>
    </lineage>
</organism>